<protein>
    <submittedName>
        <fullName evidence="2">Uncharacterized protein</fullName>
    </submittedName>
</protein>
<sequence>MEEETLTETRTQFDVFEHPMELELQEREDEGDNTKEGDNQNEEDDGTGELDNRYPRSSKFLNHMSIKHKDCVPPIIIAGHQFTTISHHQDAAREYLEAYKLMTDNQLINLCVGSALINVALGFRLQNKHQCVLQGLAFLYNNLRLSGNRQLEVLEHLKELLESLLQEALYNVGRACHHVGLVSLAVIYYQRVLDTHEDDYPILNLPNENPDSVENRKPGYCDLRREAAYNLHMIYKNSGAHDLARQILKDYCTV</sequence>
<dbReference type="GO" id="GO:0000127">
    <property type="term" value="C:transcription factor TFIIIC complex"/>
    <property type="evidence" value="ECO:0007669"/>
    <property type="project" value="TreeGrafter"/>
</dbReference>
<proteinExistence type="predicted"/>
<gene>
    <name evidence="2" type="ORF">RND71_006004</name>
</gene>
<dbReference type="InterPro" id="IPR039340">
    <property type="entry name" value="Tfc4/TFIIIC-102/Sfc4"/>
</dbReference>
<dbReference type="PANTHER" id="PTHR23082">
    <property type="entry name" value="TRANSCRIPTION INITIATION FACTOR IIIC TFIIIC , POLYPEPTIDE 3-RELATED"/>
    <property type="match status" value="1"/>
</dbReference>
<dbReference type="GO" id="GO:0006383">
    <property type="term" value="P:transcription by RNA polymerase III"/>
    <property type="evidence" value="ECO:0007669"/>
    <property type="project" value="InterPro"/>
</dbReference>
<evidence type="ECO:0000313" key="3">
    <source>
        <dbReference type="Proteomes" id="UP001291623"/>
    </source>
</evidence>
<comment type="caution">
    <text evidence="2">The sequence shown here is derived from an EMBL/GenBank/DDBJ whole genome shotgun (WGS) entry which is preliminary data.</text>
</comment>
<evidence type="ECO:0000313" key="2">
    <source>
        <dbReference type="EMBL" id="KAK4375327.1"/>
    </source>
</evidence>
<reference evidence="2" key="1">
    <citation type="submission" date="2023-12" db="EMBL/GenBank/DDBJ databases">
        <title>Genome assembly of Anisodus tanguticus.</title>
        <authorList>
            <person name="Wang Y.-J."/>
        </authorList>
    </citation>
    <scope>NUCLEOTIDE SEQUENCE</scope>
    <source>
        <strain evidence="2">KB-2021</strain>
        <tissue evidence="2">Leaf</tissue>
    </source>
</reference>
<organism evidence="2 3">
    <name type="scientific">Anisodus tanguticus</name>
    <dbReference type="NCBI Taxonomy" id="243964"/>
    <lineage>
        <taxon>Eukaryota</taxon>
        <taxon>Viridiplantae</taxon>
        <taxon>Streptophyta</taxon>
        <taxon>Embryophyta</taxon>
        <taxon>Tracheophyta</taxon>
        <taxon>Spermatophyta</taxon>
        <taxon>Magnoliopsida</taxon>
        <taxon>eudicotyledons</taxon>
        <taxon>Gunneridae</taxon>
        <taxon>Pentapetalae</taxon>
        <taxon>asterids</taxon>
        <taxon>lamiids</taxon>
        <taxon>Solanales</taxon>
        <taxon>Solanaceae</taxon>
        <taxon>Solanoideae</taxon>
        <taxon>Hyoscyameae</taxon>
        <taxon>Anisodus</taxon>
    </lineage>
</organism>
<feature type="compositionally biased region" description="Basic and acidic residues" evidence="1">
    <location>
        <begin position="15"/>
        <end position="25"/>
    </location>
</feature>
<dbReference type="Proteomes" id="UP001291623">
    <property type="component" value="Unassembled WGS sequence"/>
</dbReference>
<dbReference type="AlphaFoldDB" id="A0AAE1SSK0"/>
<keyword evidence="3" id="KW-1185">Reference proteome</keyword>
<name>A0AAE1SSK0_9SOLA</name>
<feature type="compositionally biased region" description="Acidic residues" evidence="1">
    <location>
        <begin position="39"/>
        <end position="48"/>
    </location>
</feature>
<feature type="region of interest" description="Disordered" evidence="1">
    <location>
        <begin position="1"/>
        <end position="54"/>
    </location>
</feature>
<dbReference type="EMBL" id="JAVYJV010000003">
    <property type="protein sequence ID" value="KAK4375327.1"/>
    <property type="molecule type" value="Genomic_DNA"/>
</dbReference>
<accession>A0AAE1SSK0</accession>
<evidence type="ECO:0000256" key="1">
    <source>
        <dbReference type="SAM" id="MobiDB-lite"/>
    </source>
</evidence>
<dbReference type="PANTHER" id="PTHR23082:SF0">
    <property type="entry name" value="GENERAL TRANSCRIPTION FACTOR 3C POLYPEPTIDE 3"/>
    <property type="match status" value="1"/>
</dbReference>
<dbReference type="InterPro" id="IPR011990">
    <property type="entry name" value="TPR-like_helical_dom_sf"/>
</dbReference>
<dbReference type="Gene3D" id="1.25.40.10">
    <property type="entry name" value="Tetratricopeptide repeat domain"/>
    <property type="match status" value="1"/>
</dbReference>